<dbReference type="RefSeq" id="WP_109038765.1">
    <property type="nucleotide sequence ID" value="NZ_CP029211.1"/>
</dbReference>
<dbReference type="AlphaFoldDB" id="A0A2U8FZN2"/>
<dbReference type="Gene3D" id="3.40.1160.10">
    <property type="entry name" value="Acetylglutamate kinase-like"/>
    <property type="match status" value="1"/>
</dbReference>
<dbReference type="EMBL" id="CP029211">
    <property type="protein sequence ID" value="AWI55656.1"/>
    <property type="molecule type" value="Genomic_DNA"/>
</dbReference>
<name>A0A2U8FZN2_9BURK</name>
<evidence type="ECO:0000259" key="1">
    <source>
        <dbReference type="Pfam" id="PF00696"/>
    </source>
</evidence>
<keyword evidence="2" id="KW-0614">Plasmid</keyword>
<dbReference type="SUPFAM" id="SSF53633">
    <property type="entry name" value="Carbamate kinase-like"/>
    <property type="match status" value="1"/>
</dbReference>
<dbReference type="Proteomes" id="UP000244892">
    <property type="component" value="Plasmid pTB101"/>
</dbReference>
<evidence type="ECO:0000313" key="2">
    <source>
        <dbReference type="EMBL" id="AWI55656.1"/>
    </source>
</evidence>
<dbReference type="GO" id="GO:0016301">
    <property type="term" value="F:kinase activity"/>
    <property type="evidence" value="ECO:0007669"/>
    <property type="project" value="UniProtKB-KW"/>
</dbReference>
<keyword evidence="2" id="KW-0418">Kinase</keyword>
<protein>
    <submittedName>
        <fullName evidence="2">Aspartate kinase</fullName>
    </submittedName>
</protein>
<sequence>MWVVKLGGSLAEGERLPEWLALLATVGRGRVVVVPGGGRFADEVRTAQRHWQFDDVAAHNMAVLAMAQTAMMMRSLVGTLEPVLSTADVRRVLRRGGTALWMPMQALRDQPDELTSWDVTSDSLALWLARQLNAERLTLVKSCAVEPRWDVAEWAARGIVDAAFEPMARHAGLAIDVLSSDQVETLRSWLTGTPIGTSMA</sequence>
<evidence type="ECO:0000313" key="3">
    <source>
        <dbReference type="Proteomes" id="UP000244892"/>
    </source>
</evidence>
<dbReference type="Pfam" id="PF00696">
    <property type="entry name" value="AA_kinase"/>
    <property type="match status" value="1"/>
</dbReference>
<reference evidence="2 3" key="1">
    <citation type="submission" date="2018-05" db="EMBL/GenBank/DDBJ databases">
        <title>complete genome sequence of Aquabacterium olei NBRC 110486.</title>
        <authorList>
            <person name="Tang B."/>
            <person name="Chang J."/>
            <person name="Zhang L."/>
            <person name="Yang H."/>
        </authorList>
    </citation>
    <scope>NUCLEOTIDE SEQUENCE [LARGE SCALE GENOMIC DNA]</scope>
    <source>
        <strain evidence="2 3">NBRC 110486</strain>
        <plasmid evidence="3">Plasmid ptb101</plasmid>
    </source>
</reference>
<dbReference type="OrthoDB" id="8526978at2"/>
<feature type="domain" description="Aspartate/glutamate/uridylate kinase" evidence="1">
    <location>
        <begin position="2"/>
        <end position="141"/>
    </location>
</feature>
<organism evidence="2 3">
    <name type="scientific">Aquabacterium olei</name>
    <dbReference type="NCBI Taxonomy" id="1296669"/>
    <lineage>
        <taxon>Bacteria</taxon>
        <taxon>Pseudomonadati</taxon>
        <taxon>Pseudomonadota</taxon>
        <taxon>Betaproteobacteria</taxon>
        <taxon>Burkholderiales</taxon>
        <taxon>Aquabacterium</taxon>
    </lineage>
</organism>
<dbReference type="InterPro" id="IPR036393">
    <property type="entry name" value="AceGlu_kinase-like_sf"/>
</dbReference>
<keyword evidence="3" id="KW-1185">Reference proteome</keyword>
<geneLocation type="plasmid" evidence="3">
    <name>ptb101</name>
</geneLocation>
<dbReference type="InterPro" id="IPR001048">
    <property type="entry name" value="Asp/Glu/Uridylate_kinase"/>
</dbReference>
<dbReference type="KEGG" id="aon:DEH84_18955"/>
<keyword evidence="2" id="KW-0808">Transferase</keyword>
<gene>
    <name evidence="2" type="ORF">DEH84_18955</name>
</gene>
<accession>A0A2U8FZN2</accession>
<proteinExistence type="predicted"/>